<feature type="domain" description="SP-RING-type" evidence="14">
    <location>
        <begin position="146"/>
        <end position="233"/>
    </location>
</feature>
<dbReference type="InterPro" id="IPR004181">
    <property type="entry name" value="Znf_MIZ"/>
</dbReference>
<comment type="subcellular location">
    <subcellularLocation>
        <location evidence="1">Nucleus</location>
    </subcellularLocation>
</comment>
<evidence type="ECO:0000256" key="3">
    <source>
        <dbReference type="ARBA" id="ARBA00008212"/>
    </source>
</evidence>
<evidence type="ECO:0000256" key="7">
    <source>
        <dbReference type="ARBA" id="ARBA00022771"/>
    </source>
</evidence>
<evidence type="ECO:0000256" key="5">
    <source>
        <dbReference type="ARBA" id="ARBA00022679"/>
    </source>
</evidence>
<dbReference type="Proteomes" id="UP001642483">
    <property type="component" value="Unassembled WGS sequence"/>
</dbReference>
<dbReference type="InterPro" id="IPR013083">
    <property type="entry name" value="Znf_RING/FYVE/PHD"/>
</dbReference>
<evidence type="ECO:0000256" key="11">
    <source>
        <dbReference type="ARBA" id="ARBA00031731"/>
    </source>
</evidence>
<comment type="pathway">
    <text evidence="2">Protein modification; protein sumoylation.</text>
</comment>
<keyword evidence="6" id="KW-0479">Metal-binding</keyword>
<evidence type="ECO:0000256" key="13">
    <source>
        <dbReference type="PROSITE-ProRule" id="PRU00452"/>
    </source>
</evidence>
<evidence type="ECO:0000313" key="15">
    <source>
        <dbReference type="EMBL" id="CAK8697110.1"/>
    </source>
</evidence>
<keyword evidence="10" id="KW-0539">Nucleus</keyword>
<proteinExistence type="inferred from homology"/>
<dbReference type="PANTHER" id="PTHR21330:SF1">
    <property type="entry name" value="E3 SUMO-PROTEIN LIGASE NSE2"/>
    <property type="match status" value="1"/>
</dbReference>
<keyword evidence="7 13" id="KW-0863">Zinc-finger</keyword>
<evidence type="ECO:0000259" key="14">
    <source>
        <dbReference type="PROSITE" id="PS51044"/>
    </source>
</evidence>
<dbReference type="CDD" id="cd16651">
    <property type="entry name" value="SPL-RING_NSE2"/>
    <property type="match status" value="1"/>
</dbReference>
<accession>A0ABP0H3L2</accession>
<keyword evidence="5" id="KW-0808">Transferase</keyword>
<evidence type="ECO:0000256" key="10">
    <source>
        <dbReference type="ARBA" id="ARBA00023242"/>
    </source>
</evidence>
<comment type="similarity">
    <text evidence="3">Belongs to the NSE2 family.</text>
</comment>
<evidence type="ECO:0000256" key="4">
    <source>
        <dbReference type="ARBA" id="ARBA00020923"/>
    </source>
</evidence>
<evidence type="ECO:0000256" key="2">
    <source>
        <dbReference type="ARBA" id="ARBA00004718"/>
    </source>
</evidence>
<dbReference type="InterPro" id="IPR026846">
    <property type="entry name" value="Nse2(Mms21)"/>
</dbReference>
<evidence type="ECO:0000256" key="8">
    <source>
        <dbReference type="ARBA" id="ARBA00022786"/>
    </source>
</evidence>
<reference evidence="15 16" key="1">
    <citation type="submission" date="2024-02" db="EMBL/GenBank/DDBJ databases">
        <authorList>
            <person name="Daric V."/>
            <person name="Darras S."/>
        </authorList>
    </citation>
    <scope>NUCLEOTIDE SEQUENCE [LARGE SCALE GENOMIC DNA]</scope>
</reference>
<evidence type="ECO:0000256" key="1">
    <source>
        <dbReference type="ARBA" id="ARBA00004123"/>
    </source>
</evidence>
<evidence type="ECO:0000256" key="9">
    <source>
        <dbReference type="ARBA" id="ARBA00022833"/>
    </source>
</evidence>
<evidence type="ECO:0000256" key="12">
    <source>
        <dbReference type="ARBA" id="ARBA00032533"/>
    </source>
</evidence>
<dbReference type="EMBL" id="CAWYQH010000163">
    <property type="protein sequence ID" value="CAK8697110.1"/>
    <property type="molecule type" value="Genomic_DNA"/>
</dbReference>
<keyword evidence="8" id="KW-0833">Ubl conjugation pathway</keyword>
<evidence type="ECO:0000256" key="6">
    <source>
        <dbReference type="ARBA" id="ARBA00022723"/>
    </source>
</evidence>
<organism evidence="15 16">
    <name type="scientific">Clavelina lepadiformis</name>
    <name type="common">Light-bulb sea squirt</name>
    <name type="synonym">Ascidia lepadiformis</name>
    <dbReference type="NCBI Taxonomy" id="159417"/>
    <lineage>
        <taxon>Eukaryota</taxon>
        <taxon>Metazoa</taxon>
        <taxon>Chordata</taxon>
        <taxon>Tunicata</taxon>
        <taxon>Ascidiacea</taxon>
        <taxon>Aplousobranchia</taxon>
        <taxon>Clavelinidae</taxon>
        <taxon>Clavelina</taxon>
    </lineage>
</organism>
<dbReference type="PROSITE" id="PS51044">
    <property type="entry name" value="ZF_SP_RING"/>
    <property type="match status" value="1"/>
</dbReference>
<dbReference type="SUPFAM" id="SSF57850">
    <property type="entry name" value="RING/U-box"/>
    <property type="match status" value="1"/>
</dbReference>
<name>A0ABP0H3L2_CLALP</name>
<evidence type="ECO:0000313" key="16">
    <source>
        <dbReference type="Proteomes" id="UP001642483"/>
    </source>
</evidence>
<dbReference type="Pfam" id="PF11789">
    <property type="entry name" value="zf-Nse"/>
    <property type="match status" value="1"/>
</dbReference>
<protein>
    <recommendedName>
        <fullName evidence="4">E3 SUMO-protein ligase NSE2</fullName>
    </recommendedName>
    <alternativeName>
        <fullName evidence="11">E3 SUMO-protein transferase NSE2</fullName>
    </alternativeName>
    <alternativeName>
        <fullName evidence="12">Non-structural maintenance of chromosomes element 2 homolog</fullName>
    </alternativeName>
</protein>
<keyword evidence="16" id="KW-1185">Reference proteome</keyword>
<dbReference type="Gene3D" id="3.30.40.10">
    <property type="entry name" value="Zinc/RING finger domain, C3HC4 (zinc finger)"/>
    <property type="match status" value="1"/>
</dbReference>
<dbReference type="PANTHER" id="PTHR21330">
    <property type="entry name" value="E3 SUMO-PROTEIN LIGASE NSE2"/>
    <property type="match status" value="1"/>
</dbReference>
<comment type="caution">
    <text evidence="15">The sequence shown here is derived from an EMBL/GenBank/DDBJ whole genome shotgun (WGS) entry which is preliminary data.</text>
</comment>
<keyword evidence="9" id="KW-0862">Zinc</keyword>
<gene>
    <name evidence="15" type="ORF">CVLEPA_LOCUS30390</name>
</gene>
<sequence length="233" mass="25903">MSDTSSTSDRLLDGALSNINKMSDYIKTGRQEVLEVGVELLDNKIENPGIGDLQNCIMELIKAEQRVKAFTRSVNDLKSRWQNGDLDDSTDVVQVLQHDLQAQEEANVDVNNIWDHEFMVAFVDQMKEIDGGVSLNTGPNSSTSANDMDMQMTQAEMSVKCPITQSDMVDPVKDKTCNHSFEKEAITAHIKQCQKRRKAAKCPYPGCTNIILAGNLEANVAIQRALQRRKVAS</sequence>